<dbReference type="Gene3D" id="3.10.310.10">
    <property type="entry name" value="Diaminopimelate Epimerase, Chain A, domain 1"/>
    <property type="match status" value="2"/>
</dbReference>
<dbReference type="NCBIfam" id="TIGR00654">
    <property type="entry name" value="PhzF_family"/>
    <property type="match status" value="1"/>
</dbReference>
<dbReference type="PANTHER" id="PTHR13774:SF17">
    <property type="entry name" value="PHENAZINE BIOSYNTHESIS-LIKE DOMAIN-CONTAINING PROTEIN"/>
    <property type="match status" value="1"/>
</dbReference>
<dbReference type="Pfam" id="PF02567">
    <property type="entry name" value="PhzC-PhzF"/>
    <property type="match status" value="1"/>
</dbReference>
<sequence>MELPVYQIDAFTDKIFCGNPACVVPLKEWLPNDLLLEIAKENAVAETAFFIITAEGVQLRWFTPEYEIDLCGHATLATAHALKTILDYPEEEIIFHTQSGELKVKTNNGKYSLNFPSRRPVAVEIPDLLKKSLDLQPMEILKARDFVLVYPSEEDIKNIEINRFFFDQLELGTGGVIFTSKGRDCDFVSRFFTPGASVFEDPVTGSAHCSLIPYWSRKLEKTELIAKQISPRGGELFCEDMGEHVLISGKARTYLKGSFFID</sequence>
<keyword evidence="2" id="KW-0413">Isomerase</keyword>
<dbReference type="PANTHER" id="PTHR13774">
    <property type="entry name" value="PHENAZINE BIOSYNTHESIS PROTEIN"/>
    <property type="match status" value="1"/>
</dbReference>
<keyword evidence="4" id="KW-1185">Reference proteome</keyword>
<dbReference type="RefSeq" id="WP_311535398.1">
    <property type="nucleotide sequence ID" value="NZ_JAVRHQ010000016.1"/>
</dbReference>
<evidence type="ECO:0000313" key="4">
    <source>
        <dbReference type="Proteomes" id="UP001262889"/>
    </source>
</evidence>
<evidence type="ECO:0000256" key="2">
    <source>
        <dbReference type="ARBA" id="ARBA00023235"/>
    </source>
</evidence>
<proteinExistence type="inferred from homology"/>
<comment type="caution">
    <text evidence="3">The sequence shown here is derived from an EMBL/GenBank/DDBJ whole genome shotgun (WGS) entry which is preliminary data.</text>
</comment>
<accession>A0ABU3CBS0</accession>
<protein>
    <submittedName>
        <fullName evidence="3">PhzF family phenazine biosynthesis protein</fullName>
    </submittedName>
</protein>
<comment type="similarity">
    <text evidence="1">Belongs to the PhzF family.</text>
</comment>
<reference evidence="3 4" key="1">
    <citation type="submission" date="2023-09" db="EMBL/GenBank/DDBJ databases">
        <authorList>
            <person name="Rey-Velasco X."/>
        </authorList>
    </citation>
    <scope>NUCLEOTIDE SEQUENCE [LARGE SCALE GENOMIC DNA]</scope>
    <source>
        <strain evidence="3 4">F363</strain>
    </source>
</reference>
<evidence type="ECO:0000313" key="3">
    <source>
        <dbReference type="EMBL" id="MDT0643779.1"/>
    </source>
</evidence>
<dbReference type="Proteomes" id="UP001262889">
    <property type="component" value="Unassembled WGS sequence"/>
</dbReference>
<dbReference type="PIRSF" id="PIRSF016184">
    <property type="entry name" value="PhzC_PhzF"/>
    <property type="match status" value="1"/>
</dbReference>
<evidence type="ECO:0000256" key="1">
    <source>
        <dbReference type="ARBA" id="ARBA00008270"/>
    </source>
</evidence>
<name>A0ABU3CBS0_9FLAO</name>
<organism evidence="3 4">
    <name type="scientific">Autumnicola tepida</name>
    <dbReference type="NCBI Taxonomy" id="3075595"/>
    <lineage>
        <taxon>Bacteria</taxon>
        <taxon>Pseudomonadati</taxon>
        <taxon>Bacteroidota</taxon>
        <taxon>Flavobacteriia</taxon>
        <taxon>Flavobacteriales</taxon>
        <taxon>Flavobacteriaceae</taxon>
        <taxon>Autumnicola</taxon>
    </lineage>
</organism>
<dbReference type="InterPro" id="IPR003719">
    <property type="entry name" value="Phenazine_PhzF-like"/>
</dbReference>
<gene>
    <name evidence="3" type="ORF">RM553_13130</name>
</gene>
<dbReference type="EMBL" id="JAVRHQ010000016">
    <property type="protein sequence ID" value="MDT0643779.1"/>
    <property type="molecule type" value="Genomic_DNA"/>
</dbReference>
<dbReference type="SUPFAM" id="SSF54506">
    <property type="entry name" value="Diaminopimelate epimerase-like"/>
    <property type="match status" value="1"/>
</dbReference>